<protein>
    <submittedName>
        <fullName evidence="4">Alpha/beta hydrolase</fullName>
    </submittedName>
</protein>
<dbReference type="Pfam" id="PF00561">
    <property type="entry name" value="Abhydrolase_1"/>
    <property type="match status" value="1"/>
</dbReference>
<comment type="caution">
    <text evidence="4">The sequence shown here is derived from an EMBL/GenBank/DDBJ whole genome shotgun (WGS) entry which is preliminary data.</text>
</comment>
<dbReference type="SUPFAM" id="SSF53474">
    <property type="entry name" value="alpha/beta-Hydrolases"/>
    <property type="match status" value="1"/>
</dbReference>
<proteinExistence type="predicted"/>
<organism evidence="4 5">
    <name type="scientific">Actinospica durhamensis</name>
    <dbReference type="NCBI Taxonomy" id="1508375"/>
    <lineage>
        <taxon>Bacteria</taxon>
        <taxon>Bacillati</taxon>
        <taxon>Actinomycetota</taxon>
        <taxon>Actinomycetes</taxon>
        <taxon>Catenulisporales</taxon>
        <taxon>Actinospicaceae</taxon>
        <taxon>Actinospica</taxon>
    </lineage>
</organism>
<feature type="domain" description="AB hydrolase-1" evidence="3">
    <location>
        <begin position="79"/>
        <end position="202"/>
    </location>
</feature>
<reference evidence="4" key="1">
    <citation type="submission" date="2021-04" db="EMBL/GenBank/DDBJ databases">
        <title>Genome based classification of Actinospica acidithermotolerans sp. nov., an actinobacterium isolated from an Indonesian hot spring.</title>
        <authorList>
            <person name="Kusuma A.B."/>
            <person name="Putra K.E."/>
            <person name="Nafisah S."/>
            <person name="Loh J."/>
            <person name="Nouioui I."/>
            <person name="Goodfellow M."/>
        </authorList>
    </citation>
    <scope>NUCLEOTIDE SEQUENCE</scope>
    <source>
        <strain evidence="4">CSCA 57</strain>
    </source>
</reference>
<dbReference type="InterPro" id="IPR029058">
    <property type="entry name" value="AB_hydrolase_fold"/>
</dbReference>
<evidence type="ECO:0000256" key="1">
    <source>
        <dbReference type="ARBA" id="ARBA00022801"/>
    </source>
</evidence>
<dbReference type="PROSITE" id="PS51318">
    <property type="entry name" value="TAT"/>
    <property type="match status" value="1"/>
</dbReference>
<gene>
    <name evidence="4" type="ORF">KDL01_16540</name>
</gene>
<keyword evidence="1 4" id="KW-0378">Hydrolase</keyword>
<name>A0A941ISG9_9ACTN</name>
<evidence type="ECO:0000259" key="3">
    <source>
        <dbReference type="Pfam" id="PF00561"/>
    </source>
</evidence>
<sequence length="333" mass="35593">MTIDRRRALQLGLGAAAATAAAEVPSAAWAGESATADQTATASMTDAQLARTLGAGFQNGYATVNGVRLHYVAGGSGAPLFLLPGWPETWWEYRDVMPALAQNHRVIAVDLRGMGGSDKPAGGYDKKTMAGDIYGLVQALGYQKADIAGHDIGSQVAFSYAANYPQGANRIALLDVLHPDSSFYQLPLLAPPTGGFAPWWFAFNQLTVLPEQLLAGRAQYMIDWMFDTFLVNQAAIGSTDRAVYAAAYNQPGAIAGSTGWYQAFGQDIVDLAGYGTIEMPVLGLVSSLFYPQMSAVLPTQASDATIVEVLDAGHYFIEEQPQFVIDQFNAFFV</sequence>
<dbReference type="EMBL" id="JAGSOG010000074">
    <property type="protein sequence ID" value="MBR7834883.1"/>
    <property type="molecule type" value="Genomic_DNA"/>
</dbReference>
<dbReference type="AlphaFoldDB" id="A0A941ISG9"/>
<keyword evidence="2" id="KW-0732">Signal</keyword>
<evidence type="ECO:0000256" key="2">
    <source>
        <dbReference type="SAM" id="SignalP"/>
    </source>
</evidence>
<evidence type="ECO:0000313" key="5">
    <source>
        <dbReference type="Proteomes" id="UP000675781"/>
    </source>
</evidence>
<dbReference type="PANTHER" id="PTHR43329">
    <property type="entry name" value="EPOXIDE HYDROLASE"/>
    <property type="match status" value="1"/>
</dbReference>
<dbReference type="GO" id="GO:0016787">
    <property type="term" value="F:hydrolase activity"/>
    <property type="evidence" value="ECO:0007669"/>
    <property type="project" value="UniProtKB-KW"/>
</dbReference>
<evidence type="ECO:0000313" key="4">
    <source>
        <dbReference type="EMBL" id="MBR7834883.1"/>
    </source>
</evidence>
<dbReference type="PRINTS" id="PR00412">
    <property type="entry name" value="EPOXHYDRLASE"/>
</dbReference>
<accession>A0A941ISG9</accession>
<feature type="chain" id="PRO_5037683272" evidence="2">
    <location>
        <begin position="31"/>
        <end position="333"/>
    </location>
</feature>
<dbReference type="Gene3D" id="3.40.50.1820">
    <property type="entry name" value="alpha/beta hydrolase"/>
    <property type="match status" value="1"/>
</dbReference>
<dbReference type="RefSeq" id="WP_212529399.1">
    <property type="nucleotide sequence ID" value="NZ_JAGSOG010000074.1"/>
</dbReference>
<feature type="signal peptide" evidence="2">
    <location>
        <begin position="1"/>
        <end position="30"/>
    </location>
</feature>
<dbReference type="InterPro" id="IPR006311">
    <property type="entry name" value="TAT_signal"/>
</dbReference>
<keyword evidence="5" id="KW-1185">Reference proteome</keyword>
<dbReference type="InterPro" id="IPR000073">
    <property type="entry name" value="AB_hydrolase_1"/>
</dbReference>
<dbReference type="InterPro" id="IPR000639">
    <property type="entry name" value="Epox_hydrolase-like"/>
</dbReference>
<dbReference type="Proteomes" id="UP000675781">
    <property type="component" value="Unassembled WGS sequence"/>
</dbReference>
<dbReference type="PRINTS" id="PR00111">
    <property type="entry name" value="ABHYDROLASE"/>
</dbReference>